<dbReference type="Gene3D" id="3.40.50.10220">
    <property type="entry name" value="DNA polymerase III, psi subunit"/>
    <property type="match status" value="1"/>
</dbReference>
<sequence>MMQQTSKIKLSNYQKAILTEMDIQLWGLLKTKTGLDEKSDHEPITNHFVPDGTVSQNENTVDSVKNALSRLAALKQSNTAKTELPREQAVVAEPNNKVRKIDKLLLSFSATEYSLFVQDILLAIGLEGKDKMFVKSTQLIEYSDYSLAWQIKDKIQLEGKFLSTPDLPILQDPLNKKLLWQIIQDCHNPNKQ</sequence>
<dbReference type="InterPro" id="IPR036654">
    <property type="entry name" value="DNA_pol_III_psi_sf"/>
</dbReference>
<evidence type="ECO:0000313" key="2">
    <source>
        <dbReference type="Proteomes" id="UP001247805"/>
    </source>
</evidence>
<protein>
    <submittedName>
        <fullName evidence="1">Uncharacterized protein</fullName>
    </submittedName>
</protein>
<dbReference type="Proteomes" id="UP001247805">
    <property type="component" value="Unassembled WGS sequence"/>
</dbReference>
<dbReference type="EMBL" id="JAWDIO010000002">
    <property type="protein sequence ID" value="MDU0355572.1"/>
    <property type="molecule type" value="Genomic_DNA"/>
</dbReference>
<reference evidence="1 2" key="1">
    <citation type="submission" date="2023-10" db="EMBL/GenBank/DDBJ databases">
        <title>Glaciecola aquimarina strain GGW-M5 nov., isolated from a coastal seawater.</title>
        <authorList>
            <person name="Bayburt H."/>
            <person name="Kim J.M."/>
            <person name="Choi B.J."/>
            <person name="Jeon C.O."/>
        </authorList>
    </citation>
    <scope>NUCLEOTIDE SEQUENCE [LARGE SCALE GENOMIC DNA]</scope>
    <source>
        <strain evidence="1 2">KCTC 32108</strain>
    </source>
</reference>
<name>A0ABU3T074_9ALTE</name>
<gene>
    <name evidence="1" type="ORF">RS130_18210</name>
</gene>
<dbReference type="SUPFAM" id="SSF102220">
    <property type="entry name" value="DNA polymerase III psi subunit"/>
    <property type="match status" value="1"/>
</dbReference>
<keyword evidence="2" id="KW-1185">Reference proteome</keyword>
<comment type="caution">
    <text evidence="1">The sequence shown here is derived from an EMBL/GenBank/DDBJ whole genome shotgun (WGS) entry which is preliminary data.</text>
</comment>
<accession>A0ABU3T074</accession>
<proteinExistence type="predicted"/>
<organism evidence="1 2">
    <name type="scientific">Paraglaciecola aquimarina</name>
    <dbReference type="NCBI Taxonomy" id="1235557"/>
    <lineage>
        <taxon>Bacteria</taxon>
        <taxon>Pseudomonadati</taxon>
        <taxon>Pseudomonadota</taxon>
        <taxon>Gammaproteobacteria</taxon>
        <taxon>Alteromonadales</taxon>
        <taxon>Alteromonadaceae</taxon>
        <taxon>Paraglaciecola</taxon>
    </lineage>
</organism>
<dbReference type="RefSeq" id="WP_316027106.1">
    <property type="nucleotide sequence ID" value="NZ_JAWDIO010000002.1"/>
</dbReference>
<evidence type="ECO:0000313" key="1">
    <source>
        <dbReference type="EMBL" id="MDU0355572.1"/>
    </source>
</evidence>